<feature type="binding site" evidence="11">
    <location>
        <position position="170"/>
    </location>
    <ligand>
        <name>Fe cation</name>
        <dbReference type="ChEBI" id="CHEBI:24875"/>
        <note>catalytic</note>
    </ligand>
</feature>
<reference evidence="13 14" key="1">
    <citation type="journal article" date="2018" name="Nat. Ecol. Evol.">
        <title>Pezizomycetes genomes reveal the molecular basis of ectomycorrhizal truffle lifestyle.</title>
        <authorList>
            <person name="Murat C."/>
            <person name="Payen T."/>
            <person name="Noel B."/>
            <person name="Kuo A."/>
            <person name="Morin E."/>
            <person name="Chen J."/>
            <person name="Kohler A."/>
            <person name="Krizsan K."/>
            <person name="Balestrini R."/>
            <person name="Da Silva C."/>
            <person name="Montanini B."/>
            <person name="Hainaut M."/>
            <person name="Levati E."/>
            <person name="Barry K.W."/>
            <person name="Belfiori B."/>
            <person name="Cichocki N."/>
            <person name="Clum A."/>
            <person name="Dockter R.B."/>
            <person name="Fauchery L."/>
            <person name="Guy J."/>
            <person name="Iotti M."/>
            <person name="Le Tacon F."/>
            <person name="Lindquist E.A."/>
            <person name="Lipzen A."/>
            <person name="Malagnac F."/>
            <person name="Mello A."/>
            <person name="Molinier V."/>
            <person name="Miyauchi S."/>
            <person name="Poulain J."/>
            <person name="Riccioni C."/>
            <person name="Rubini A."/>
            <person name="Sitrit Y."/>
            <person name="Splivallo R."/>
            <person name="Traeger S."/>
            <person name="Wang M."/>
            <person name="Zifcakova L."/>
            <person name="Wipf D."/>
            <person name="Zambonelli A."/>
            <person name="Paolocci F."/>
            <person name="Nowrousian M."/>
            <person name="Ottonello S."/>
            <person name="Baldrian P."/>
            <person name="Spatafora J.W."/>
            <person name="Henrissat B."/>
            <person name="Nagy L.G."/>
            <person name="Aury J.M."/>
            <person name="Wincker P."/>
            <person name="Grigoriev I.V."/>
            <person name="Bonfante P."/>
            <person name="Martin F.M."/>
        </authorList>
    </citation>
    <scope>NUCLEOTIDE SEQUENCE [LARGE SCALE GENOMIC DNA]</scope>
    <source>
        <strain evidence="13 14">ATCC MYA-4762</strain>
    </source>
</reference>
<feature type="binding site" evidence="11">
    <location>
        <position position="106"/>
    </location>
    <ligand>
        <name>Fe cation</name>
        <dbReference type="ChEBI" id="CHEBI:24875"/>
        <note>catalytic</note>
    </ligand>
</feature>
<dbReference type="CDD" id="cd10548">
    <property type="entry name" value="cupin_CDO"/>
    <property type="match status" value="1"/>
</dbReference>
<dbReference type="GO" id="GO:0008198">
    <property type="term" value="F:ferrous iron binding"/>
    <property type="evidence" value="ECO:0007669"/>
    <property type="project" value="TreeGrafter"/>
</dbReference>
<keyword evidence="5 10" id="KW-0883">Thioether bond</keyword>
<dbReference type="Proteomes" id="UP000267821">
    <property type="component" value="Unassembled WGS sequence"/>
</dbReference>
<evidence type="ECO:0000256" key="3">
    <source>
        <dbReference type="ARBA" id="ARBA00013133"/>
    </source>
</evidence>
<evidence type="ECO:0000256" key="10">
    <source>
        <dbReference type="PIRSR" id="PIRSR610300-50"/>
    </source>
</evidence>
<dbReference type="STRING" id="1051890.A0A3N4LGD9"/>
<keyword evidence="4 11" id="KW-0479">Metal-binding</keyword>
<evidence type="ECO:0000256" key="8">
    <source>
        <dbReference type="ARBA" id="ARBA00023004"/>
    </source>
</evidence>
<comment type="similarity">
    <text evidence="2 12">Belongs to the cysteine dioxygenase family.</text>
</comment>
<feature type="cross-link" description="3'-(S-cysteinyl)-tyrosine (Cys-Tyr)" evidence="10">
    <location>
        <begin position="113"/>
        <end position="187"/>
    </location>
</feature>
<accession>A0A3N4LGD9</accession>
<keyword evidence="6 12" id="KW-0223">Dioxygenase</keyword>
<dbReference type="FunFam" id="2.60.120.10:FF:000189">
    <property type="entry name" value="Cysteine dioxygenase"/>
    <property type="match status" value="1"/>
</dbReference>
<dbReference type="SUPFAM" id="SSF51182">
    <property type="entry name" value="RmlC-like cupins"/>
    <property type="match status" value="1"/>
</dbReference>
<protein>
    <recommendedName>
        <fullName evidence="9 12">Cysteine dioxygenase</fullName>
        <ecNumber evidence="3 12">1.13.11.20</ecNumber>
    </recommendedName>
</protein>
<dbReference type="EMBL" id="ML121556">
    <property type="protein sequence ID" value="RPB21937.1"/>
    <property type="molecule type" value="Genomic_DNA"/>
</dbReference>
<evidence type="ECO:0000256" key="12">
    <source>
        <dbReference type="RuleBase" id="RU366010"/>
    </source>
</evidence>
<dbReference type="InterPro" id="IPR011051">
    <property type="entry name" value="RmlC_Cupin_sf"/>
</dbReference>
<evidence type="ECO:0000256" key="6">
    <source>
        <dbReference type="ARBA" id="ARBA00022964"/>
    </source>
</evidence>
<dbReference type="PANTHER" id="PTHR12918:SF1">
    <property type="entry name" value="CYSTEINE DIOXYGENASE TYPE 1"/>
    <property type="match status" value="1"/>
</dbReference>
<evidence type="ECO:0000313" key="13">
    <source>
        <dbReference type="EMBL" id="RPB21937.1"/>
    </source>
</evidence>
<gene>
    <name evidence="13" type="ORF">L211DRAFT_858243</name>
</gene>
<dbReference type="GO" id="GO:0019448">
    <property type="term" value="P:L-cysteine catabolic process"/>
    <property type="evidence" value="ECO:0007669"/>
    <property type="project" value="TreeGrafter"/>
</dbReference>
<dbReference type="InParanoid" id="A0A3N4LGD9"/>
<keyword evidence="14" id="KW-1185">Reference proteome</keyword>
<keyword evidence="7 12" id="KW-0560">Oxidoreductase</keyword>
<evidence type="ECO:0000256" key="1">
    <source>
        <dbReference type="ARBA" id="ARBA00000629"/>
    </source>
</evidence>
<evidence type="ECO:0000256" key="2">
    <source>
        <dbReference type="ARBA" id="ARBA00006622"/>
    </source>
</evidence>
<dbReference type="AlphaFoldDB" id="A0A3N4LGD9"/>
<feature type="binding site" evidence="11">
    <location>
        <position position="108"/>
    </location>
    <ligand>
        <name>Fe cation</name>
        <dbReference type="ChEBI" id="CHEBI:24875"/>
        <note>catalytic</note>
    </ligand>
</feature>
<dbReference type="GO" id="GO:0017172">
    <property type="term" value="F:cysteine dioxygenase activity"/>
    <property type="evidence" value="ECO:0007669"/>
    <property type="project" value="UniProtKB-UniRule"/>
</dbReference>
<evidence type="ECO:0000256" key="5">
    <source>
        <dbReference type="ARBA" id="ARBA00022784"/>
    </source>
</evidence>
<dbReference type="PANTHER" id="PTHR12918">
    <property type="entry name" value="CYSTEINE DIOXYGENASE"/>
    <property type="match status" value="1"/>
</dbReference>
<dbReference type="InterPro" id="IPR010300">
    <property type="entry name" value="CDO_1"/>
</dbReference>
<comment type="cofactor">
    <cofactor evidence="12">
        <name>Fe cation</name>
        <dbReference type="ChEBI" id="CHEBI:24875"/>
    </cofactor>
    <text evidence="12">Binds 1 Fe cation per subunit.</text>
</comment>
<sequence length="232" mass="25730">MSCYNTDSDDVESVVSDISPIETKFDDLVEDIRSVLGSSSGIDSDDVDVDDLMNLMRSYASEDSHWKEYALGDPSRNYTRNLVDEGNGKANLLILVWSPGKGSLIHDHANAHCIMKILKGSLVEDLYDWPNPEVITAPHDTTPKPTMTLRKTTVLSENDVAYMSDKIGLHRISNPDPDQVAVSLHLYTPPYAAKYGCSKFDEKTGKATHITMSEYYSKYGKRSEKGCAGHTC</sequence>
<comment type="catalytic activity">
    <reaction evidence="1 12">
        <text>L-cysteine + O2 = 3-sulfino-L-alanine + H(+)</text>
        <dbReference type="Rhea" id="RHEA:20441"/>
        <dbReference type="ChEBI" id="CHEBI:15378"/>
        <dbReference type="ChEBI" id="CHEBI:15379"/>
        <dbReference type="ChEBI" id="CHEBI:35235"/>
        <dbReference type="ChEBI" id="CHEBI:61085"/>
        <dbReference type="EC" id="1.13.11.20"/>
    </reaction>
</comment>
<proteinExistence type="inferred from homology"/>
<dbReference type="Pfam" id="PF05995">
    <property type="entry name" value="CDO_I"/>
    <property type="match status" value="1"/>
</dbReference>
<evidence type="ECO:0000256" key="11">
    <source>
        <dbReference type="PIRSR" id="PIRSR610300-51"/>
    </source>
</evidence>
<evidence type="ECO:0000256" key="7">
    <source>
        <dbReference type="ARBA" id="ARBA00023002"/>
    </source>
</evidence>
<dbReference type="InterPro" id="IPR014710">
    <property type="entry name" value="RmlC-like_jellyroll"/>
</dbReference>
<dbReference type="OrthoDB" id="543511at2759"/>
<keyword evidence="8 11" id="KW-0408">Iron</keyword>
<evidence type="ECO:0000256" key="9">
    <source>
        <dbReference type="ARBA" id="ARBA00070673"/>
    </source>
</evidence>
<organism evidence="13 14">
    <name type="scientific">Terfezia boudieri ATCC MYA-4762</name>
    <dbReference type="NCBI Taxonomy" id="1051890"/>
    <lineage>
        <taxon>Eukaryota</taxon>
        <taxon>Fungi</taxon>
        <taxon>Dikarya</taxon>
        <taxon>Ascomycota</taxon>
        <taxon>Pezizomycotina</taxon>
        <taxon>Pezizomycetes</taxon>
        <taxon>Pezizales</taxon>
        <taxon>Pezizaceae</taxon>
        <taxon>Terfezia</taxon>
    </lineage>
</organism>
<name>A0A3N4LGD9_9PEZI</name>
<evidence type="ECO:0000313" key="14">
    <source>
        <dbReference type="Proteomes" id="UP000267821"/>
    </source>
</evidence>
<dbReference type="Gene3D" id="2.60.120.10">
    <property type="entry name" value="Jelly Rolls"/>
    <property type="match status" value="1"/>
</dbReference>
<evidence type="ECO:0000256" key="4">
    <source>
        <dbReference type="ARBA" id="ARBA00022723"/>
    </source>
</evidence>
<dbReference type="EC" id="1.13.11.20" evidence="3 12"/>